<keyword evidence="2" id="KW-0472">Membrane</keyword>
<dbReference type="PANTHER" id="PTHR38434:SF1">
    <property type="entry name" value="BLL2549 PROTEIN"/>
    <property type="match status" value="1"/>
</dbReference>
<feature type="transmembrane region" description="Helical" evidence="2">
    <location>
        <begin position="378"/>
        <end position="395"/>
    </location>
</feature>
<feature type="transmembrane region" description="Helical" evidence="2">
    <location>
        <begin position="657"/>
        <end position="674"/>
    </location>
</feature>
<feature type="transmembrane region" description="Helical" evidence="2">
    <location>
        <begin position="401"/>
        <end position="422"/>
    </location>
</feature>
<feature type="transmembrane region" description="Helical" evidence="2">
    <location>
        <begin position="694"/>
        <end position="710"/>
    </location>
</feature>
<dbReference type="AlphaFoldDB" id="A0A4R6UPQ1"/>
<sequence length="917" mass="101080">MWWIIILGLVGLAFGADELGRGGWLIGLAIGALLGYCIKLSRRVSELESAFRRWRSESSLAVPNEHRKPAVHEPVHGFPESQPEPEPKPRAAPTQETIASVAAPTASYQRDADFESQSDVPARAPWQSRNEKSTTAPGEAFNPFERVFQFISNFFTQGNPVVRIGVVVLFFGVSFLLKYAAEHSMLPIELRLIAVACGAIAMMVIGWKLRTREGQYGLVLQGGGIGLLYALIFAAAKYYTLFPLTGAFAMMFLVVMLGSLLAVLQNALSLALLASIGGYLAPILTSSGDGNHIALFSYYLLLNLGILLIAWFKAWRLLNLTSFAFTFIVATAWGVLRYRDAHYLSSQLFLIAFFLQFLAISFLFALRQPPKLKGLVDGSLVFGLPLLAFGLQNALVGDSPYALAISALALAAVYILLAVFVLKRTAKDLSLLGYSYLCLGGVFATIAVPLALDAQWTAATWALEGVGLLWVGLQQRKLLPRLSGYLLQVLAFLSLLSDGGLQTGDAPFIQGDYLGLILISVSAVVIAWLLDQFTEHCTGNEAFLSGAWLGAGLLLFSIAQLNEMLAHLIREWRAPGFILYSSVFVTTLLWLKNKLPWQRLHFTGFALLPVVVLTSFSLLGAAGLHPFGIAGALAYGVFYVCHYRLLRNNTQQWPNTLQEAYHAIGGVLLLLLLFRETQLQLQQFADTSLLQQAIWLLVYSVPVVLSMMVHRIERWPFGDFPFAYRVIVPALPLALSVGWFISATFRSGVISSMPFVPVLNVMDLGQLAVILLLIYANKYSLCALDRLPFVWRVGVLAAMGFVVLNAMLLRSLHYYLDIPYTAYALWRSMTVQMALSILWTMFALLAMYLAKRWQQRQVWMVGAGLLGMVLLKLFFKELADSGTLTRIVSFLVVGALMLLIGYISPLPPKSVATEKTS</sequence>
<reference evidence="3 4" key="1">
    <citation type="submission" date="2019-03" db="EMBL/GenBank/DDBJ databases">
        <title>Genomic Encyclopedia of Type Strains, Phase IV (KMG-IV): sequencing the most valuable type-strain genomes for metagenomic binning, comparative biology and taxonomic classification.</title>
        <authorList>
            <person name="Goeker M."/>
        </authorList>
    </citation>
    <scope>NUCLEOTIDE SEQUENCE [LARGE SCALE GENOMIC DNA]</scope>
    <source>
        <strain evidence="3 4">DSM 103792</strain>
    </source>
</reference>
<comment type="caution">
    <text evidence="3">The sequence shown here is derived from an EMBL/GenBank/DDBJ whole genome shotgun (WGS) entry which is preliminary data.</text>
</comment>
<dbReference type="PIRSF" id="PIRSF035905">
    <property type="entry name" value="UCP035905_mp"/>
    <property type="match status" value="1"/>
</dbReference>
<feature type="transmembrane region" description="Helical" evidence="2">
    <location>
        <begin position="161"/>
        <end position="180"/>
    </location>
</feature>
<dbReference type="InterPro" id="IPR019286">
    <property type="entry name" value="DUF2339_TM"/>
</dbReference>
<feature type="transmembrane region" description="Helical" evidence="2">
    <location>
        <begin position="293"/>
        <end position="312"/>
    </location>
</feature>
<feature type="transmembrane region" description="Helical" evidence="2">
    <location>
        <begin position="513"/>
        <end position="530"/>
    </location>
</feature>
<feature type="transmembrane region" description="Helical" evidence="2">
    <location>
        <begin position="603"/>
        <end position="621"/>
    </location>
</feature>
<feature type="transmembrane region" description="Helical" evidence="2">
    <location>
        <begin position="627"/>
        <end position="645"/>
    </location>
</feature>
<name>A0A4R6UPQ1_9GAMM</name>
<feature type="transmembrane region" description="Helical" evidence="2">
    <location>
        <begin position="242"/>
        <end position="263"/>
    </location>
</feature>
<feature type="transmembrane region" description="Helical" evidence="2">
    <location>
        <begin position="789"/>
        <end position="809"/>
    </location>
</feature>
<organism evidence="3 4">
    <name type="scientific">Permianibacter aggregans</name>
    <dbReference type="NCBI Taxonomy" id="1510150"/>
    <lineage>
        <taxon>Bacteria</taxon>
        <taxon>Pseudomonadati</taxon>
        <taxon>Pseudomonadota</taxon>
        <taxon>Gammaproteobacteria</taxon>
        <taxon>Pseudomonadales</taxon>
        <taxon>Pseudomonadaceae</taxon>
        <taxon>Permianibacter</taxon>
    </lineage>
</organism>
<dbReference type="Proteomes" id="UP000295375">
    <property type="component" value="Unassembled WGS sequence"/>
</dbReference>
<dbReference type="EMBL" id="SNYM01000009">
    <property type="protein sequence ID" value="TDQ47639.1"/>
    <property type="molecule type" value="Genomic_DNA"/>
</dbReference>
<gene>
    <name evidence="3" type="ORF">EV696_10942</name>
</gene>
<feature type="transmembrane region" description="Helical" evidence="2">
    <location>
        <begin position="429"/>
        <end position="448"/>
    </location>
</feature>
<dbReference type="Pfam" id="PF10101">
    <property type="entry name" value="DUF2339"/>
    <property type="match status" value="1"/>
</dbReference>
<feature type="transmembrane region" description="Helical" evidence="2">
    <location>
        <begin position="25"/>
        <end position="42"/>
    </location>
</feature>
<keyword evidence="4" id="KW-1185">Reference proteome</keyword>
<feature type="transmembrane region" description="Helical" evidence="2">
    <location>
        <begin position="192"/>
        <end position="209"/>
    </location>
</feature>
<feature type="transmembrane region" description="Helical" evidence="2">
    <location>
        <begin position="754"/>
        <end position="777"/>
    </location>
</feature>
<feature type="transmembrane region" description="Helical" evidence="2">
    <location>
        <begin position="270"/>
        <end position="287"/>
    </location>
</feature>
<feature type="compositionally biased region" description="Basic and acidic residues" evidence="1">
    <location>
        <begin position="64"/>
        <end position="75"/>
    </location>
</feature>
<feature type="transmembrane region" description="Helical" evidence="2">
    <location>
        <begin position="572"/>
        <end position="591"/>
    </location>
</feature>
<feature type="region of interest" description="Disordered" evidence="1">
    <location>
        <begin position="62"/>
        <end position="138"/>
    </location>
</feature>
<protein>
    <submittedName>
        <fullName evidence="3">Putative membrane protein</fullName>
    </submittedName>
</protein>
<accession>A0A4R6UPQ1</accession>
<feature type="transmembrane region" description="Helical" evidence="2">
    <location>
        <begin position="722"/>
        <end position="742"/>
    </location>
</feature>
<proteinExistence type="predicted"/>
<evidence type="ECO:0000313" key="3">
    <source>
        <dbReference type="EMBL" id="TDQ47639.1"/>
    </source>
</evidence>
<evidence type="ECO:0000313" key="4">
    <source>
        <dbReference type="Proteomes" id="UP000295375"/>
    </source>
</evidence>
<feature type="transmembrane region" description="Helical" evidence="2">
    <location>
        <begin position="317"/>
        <end position="336"/>
    </location>
</feature>
<keyword evidence="2" id="KW-0812">Transmembrane</keyword>
<evidence type="ECO:0000256" key="1">
    <source>
        <dbReference type="SAM" id="MobiDB-lite"/>
    </source>
</evidence>
<feature type="transmembrane region" description="Helical" evidence="2">
    <location>
        <begin position="542"/>
        <end position="560"/>
    </location>
</feature>
<dbReference type="OrthoDB" id="207428at2"/>
<dbReference type="InterPro" id="IPR014600">
    <property type="entry name" value="UCP035905_mem"/>
</dbReference>
<keyword evidence="2" id="KW-1133">Transmembrane helix</keyword>
<dbReference type="PANTHER" id="PTHR38434">
    <property type="entry name" value="BLL2549 PROTEIN"/>
    <property type="match status" value="1"/>
</dbReference>
<feature type="transmembrane region" description="Helical" evidence="2">
    <location>
        <begin position="216"/>
        <end position="236"/>
    </location>
</feature>
<evidence type="ECO:0000256" key="2">
    <source>
        <dbReference type="SAM" id="Phobius"/>
    </source>
</evidence>
<feature type="transmembrane region" description="Helical" evidence="2">
    <location>
        <begin position="829"/>
        <end position="850"/>
    </location>
</feature>
<feature type="transmembrane region" description="Helical" evidence="2">
    <location>
        <begin position="887"/>
        <end position="906"/>
    </location>
</feature>
<dbReference type="RefSeq" id="WP_133590813.1">
    <property type="nucleotide sequence ID" value="NZ_CP037953.1"/>
</dbReference>
<feature type="transmembrane region" description="Helical" evidence="2">
    <location>
        <begin position="348"/>
        <end position="366"/>
    </location>
</feature>
<feature type="transmembrane region" description="Helical" evidence="2">
    <location>
        <begin position="857"/>
        <end position="875"/>
    </location>
</feature>